<dbReference type="InterPro" id="IPR015943">
    <property type="entry name" value="WD40/YVTN_repeat-like_dom_sf"/>
</dbReference>
<gene>
    <name evidence="2" type="ORF">EZS28_041814</name>
</gene>
<dbReference type="InterPro" id="IPR036322">
    <property type="entry name" value="WD40_repeat_dom_sf"/>
</dbReference>
<dbReference type="InterPro" id="IPR001680">
    <property type="entry name" value="WD40_rpt"/>
</dbReference>
<reference evidence="2 3" key="1">
    <citation type="submission" date="2019-03" db="EMBL/GenBank/DDBJ databases">
        <title>Single cell metagenomics reveals metabolic interactions within the superorganism composed of flagellate Streblomastix strix and complex community of Bacteroidetes bacteria on its surface.</title>
        <authorList>
            <person name="Treitli S.C."/>
            <person name="Kolisko M."/>
            <person name="Husnik F."/>
            <person name="Keeling P."/>
            <person name="Hampl V."/>
        </authorList>
    </citation>
    <scope>NUCLEOTIDE SEQUENCE [LARGE SCALE GENOMIC DNA]</scope>
    <source>
        <strain evidence="2">ST1C</strain>
    </source>
</reference>
<dbReference type="PROSITE" id="PS50294">
    <property type="entry name" value="WD_REPEATS_REGION"/>
    <property type="match status" value="1"/>
</dbReference>
<sequence>MPQSYSRNTQILISGGNDGYIRLWDTNGEQILKILAHGKRVTQILSPIGSDIFFSCSDEILKVWNCISGQCTSQIQFDSSITTMTLFRGAPPPRIQTPSPQPASIASSEAGIKSGGEELNNINNANNDNINQQDDQQDDFIDQTLSEAISSKNNEQLKTQSKQNDIDEIKQCNIEVHEAYDTCFMQFTFETLVSCISTCGQNFSNLIMIMVNIVKKNIISRMIVE</sequence>
<dbReference type="EMBL" id="SNRW01023891">
    <property type="protein sequence ID" value="KAA6362659.1"/>
    <property type="molecule type" value="Genomic_DNA"/>
</dbReference>
<dbReference type="Pfam" id="PF00400">
    <property type="entry name" value="WD40"/>
    <property type="match status" value="2"/>
</dbReference>
<accession>A0A5J4TXQ2</accession>
<dbReference type="Gene3D" id="2.130.10.10">
    <property type="entry name" value="YVTN repeat-like/Quinoprotein amine dehydrogenase"/>
    <property type="match status" value="1"/>
</dbReference>
<proteinExistence type="predicted"/>
<evidence type="ECO:0000313" key="3">
    <source>
        <dbReference type="Proteomes" id="UP000324800"/>
    </source>
</evidence>
<dbReference type="PROSITE" id="PS50082">
    <property type="entry name" value="WD_REPEATS_2"/>
    <property type="match status" value="1"/>
</dbReference>
<evidence type="ECO:0000256" key="1">
    <source>
        <dbReference type="PROSITE-ProRule" id="PRU00221"/>
    </source>
</evidence>
<keyword evidence="1" id="KW-0853">WD repeat</keyword>
<dbReference type="OrthoDB" id="10261640at2759"/>
<evidence type="ECO:0000313" key="2">
    <source>
        <dbReference type="EMBL" id="KAA6362659.1"/>
    </source>
</evidence>
<feature type="non-terminal residue" evidence="2">
    <location>
        <position position="225"/>
    </location>
</feature>
<comment type="caution">
    <text evidence="2">The sequence shown here is derived from an EMBL/GenBank/DDBJ whole genome shotgun (WGS) entry which is preliminary data.</text>
</comment>
<dbReference type="Proteomes" id="UP000324800">
    <property type="component" value="Unassembled WGS sequence"/>
</dbReference>
<protein>
    <submittedName>
        <fullName evidence="2">Uncharacterized protein</fullName>
    </submittedName>
</protein>
<name>A0A5J4TXQ2_9EUKA</name>
<dbReference type="SUPFAM" id="SSF50978">
    <property type="entry name" value="WD40 repeat-like"/>
    <property type="match status" value="1"/>
</dbReference>
<dbReference type="AlphaFoldDB" id="A0A5J4TXQ2"/>
<feature type="repeat" description="WD" evidence="1">
    <location>
        <begin position="1"/>
        <end position="34"/>
    </location>
</feature>
<organism evidence="2 3">
    <name type="scientific">Streblomastix strix</name>
    <dbReference type="NCBI Taxonomy" id="222440"/>
    <lineage>
        <taxon>Eukaryota</taxon>
        <taxon>Metamonada</taxon>
        <taxon>Preaxostyla</taxon>
        <taxon>Oxymonadida</taxon>
        <taxon>Streblomastigidae</taxon>
        <taxon>Streblomastix</taxon>
    </lineage>
</organism>